<feature type="transmembrane region" description="Helical" evidence="7">
    <location>
        <begin position="56"/>
        <end position="78"/>
    </location>
</feature>
<organism evidence="8 9">
    <name type="scientific">Pedobacter montanisoli</name>
    <dbReference type="NCBI Taxonomy" id="2923277"/>
    <lineage>
        <taxon>Bacteria</taxon>
        <taxon>Pseudomonadati</taxon>
        <taxon>Bacteroidota</taxon>
        <taxon>Sphingobacteriia</taxon>
        <taxon>Sphingobacteriales</taxon>
        <taxon>Sphingobacteriaceae</taxon>
        <taxon>Pedobacter</taxon>
    </lineage>
</organism>
<feature type="transmembrane region" description="Helical" evidence="7">
    <location>
        <begin position="112"/>
        <end position="130"/>
    </location>
</feature>
<accession>A0ABS9ZVY1</accession>
<feature type="transmembrane region" description="Helical" evidence="7">
    <location>
        <begin position="253"/>
        <end position="277"/>
    </location>
</feature>
<name>A0ABS9ZVY1_9SPHI</name>
<evidence type="ECO:0000256" key="3">
    <source>
        <dbReference type="ARBA" id="ARBA00022679"/>
    </source>
</evidence>
<evidence type="ECO:0000313" key="9">
    <source>
        <dbReference type="Proteomes" id="UP001165460"/>
    </source>
</evidence>
<dbReference type="RefSeq" id="WP_243360910.1">
    <property type="nucleotide sequence ID" value="NZ_JALGBH010000001.1"/>
</dbReference>
<evidence type="ECO:0000256" key="7">
    <source>
        <dbReference type="SAM" id="Phobius"/>
    </source>
</evidence>
<comment type="caution">
    <text evidence="8">The sequence shown here is derived from an EMBL/GenBank/DDBJ whole genome shotgun (WGS) entry which is preliminary data.</text>
</comment>
<keyword evidence="3 8" id="KW-0808">Transferase</keyword>
<keyword evidence="5 7" id="KW-1133">Transmembrane helix</keyword>
<dbReference type="Pfam" id="PF00953">
    <property type="entry name" value="Glycos_transf_4"/>
    <property type="match status" value="1"/>
</dbReference>
<protein>
    <submittedName>
        <fullName evidence="8">Undecaprenyl/decaprenyl-phosphate alpha-N-acetylglucosaminyl 1-phosphate transferase</fullName>
    </submittedName>
</protein>
<feature type="transmembrane region" description="Helical" evidence="7">
    <location>
        <begin position="308"/>
        <end position="326"/>
    </location>
</feature>
<keyword evidence="4 7" id="KW-0812">Transmembrane</keyword>
<feature type="transmembrane region" description="Helical" evidence="7">
    <location>
        <begin position="84"/>
        <end position="100"/>
    </location>
</feature>
<feature type="transmembrane region" description="Helical" evidence="7">
    <location>
        <begin position="224"/>
        <end position="241"/>
    </location>
</feature>
<evidence type="ECO:0000256" key="6">
    <source>
        <dbReference type="ARBA" id="ARBA00023136"/>
    </source>
</evidence>
<dbReference type="Proteomes" id="UP001165460">
    <property type="component" value="Unassembled WGS sequence"/>
</dbReference>
<reference evidence="8" key="1">
    <citation type="submission" date="2022-03" db="EMBL/GenBank/DDBJ databases">
        <authorList>
            <person name="Woo C.Y."/>
        </authorList>
    </citation>
    <scope>NUCLEOTIDE SEQUENCE</scope>
    <source>
        <strain evidence="8">CYS-01</strain>
    </source>
</reference>
<comment type="subcellular location">
    <subcellularLocation>
        <location evidence="1">Cell membrane</location>
        <topology evidence="1">Multi-pass membrane protein</topology>
    </subcellularLocation>
</comment>
<evidence type="ECO:0000256" key="4">
    <source>
        <dbReference type="ARBA" id="ARBA00022692"/>
    </source>
</evidence>
<keyword evidence="2" id="KW-1003">Cell membrane</keyword>
<dbReference type="PANTHER" id="PTHR22926:SF3">
    <property type="entry name" value="UNDECAPRENYL-PHOSPHATE ALPHA-N-ACETYLGLUCOSAMINYL 1-PHOSPHATE TRANSFERASE"/>
    <property type="match status" value="1"/>
</dbReference>
<keyword evidence="9" id="KW-1185">Reference proteome</keyword>
<evidence type="ECO:0000313" key="8">
    <source>
        <dbReference type="EMBL" id="MCJ0742459.1"/>
    </source>
</evidence>
<feature type="transmembrane region" description="Helical" evidence="7">
    <location>
        <begin position="142"/>
        <end position="163"/>
    </location>
</feature>
<gene>
    <name evidence="8" type="ORF">MMF97_07040</name>
</gene>
<dbReference type="PANTHER" id="PTHR22926">
    <property type="entry name" value="PHOSPHO-N-ACETYLMURAMOYL-PENTAPEPTIDE-TRANSFERASE"/>
    <property type="match status" value="1"/>
</dbReference>
<proteinExistence type="predicted"/>
<feature type="transmembrane region" description="Helical" evidence="7">
    <location>
        <begin position="12"/>
        <end position="35"/>
    </location>
</feature>
<dbReference type="InterPro" id="IPR000715">
    <property type="entry name" value="Glycosyl_transferase_4"/>
</dbReference>
<dbReference type="InterPro" id="IPR018480">
    <property type="entry name" value="PNAcMuramoyl-5peptid_Trfase_CS"/>
</dbReference>
<dbReference type="EMBL" id="JALGBH010000001">
    <property type="protein sequence ID" value="MCJ0742459.1"/>
    <property type="molecule type" value="Genomic_DNA"/>
</dbReference>
<evidence type="ECO:0000256" key="5">
    <source>
        <dbReference type="ARBA" id="ARBA00022989"/>
    </source>
</evidence>
<dbReference type="GO" id="GO:0016740">
    <property type="term" value="F:transferase activity"/>
    <property type="evidence" value="ECO:0007669"/>
    <property type="project" value="UniProtKB-KW"/>
</dbReference>
<evidence type="ECO:0000256" key="1">
    <source>
        <dbReference type="ARBA" id="ARBA00004651"/>
    </source>
</evidence>
<dbReference type="PROSITE" id="PS01348">
    <property type="entry name" value="MRAY_2"/>
    <property type="match status" value="1"/>
</dbReference>
<evidence type="ECO:0000256" key="2">
    <source>
        <dbReference type="ARBA" id="ARBA00022475"/>
    </source>
</evidence>
<sequence>MLKQLFIDYPLAYYVAVIVLSFVVVISVIPSIIHAANRLNIFDKSDLHRKEHKHDISRLGGIGIFCAFTITVLMFANVVNYQEANFLLSSCIILFAVGIKDDIYGVGARTKFLLQILVAFILVIFGGFRLSSLYGVFGLWNVHPLAGGLFSVALIIFIINAFNLIDGVDGLAGTIGAIVCFSFGFLFALAGEMAYAFISFALLGSIIGFLFFNFSPAKIFMGDTGSLIIGVVSVVLAIKFIELNKIGINPHPIVFSAPAVAVAILIIPVFDSLRIFFIRVINKRSPFKGDRNHIHHRLLKYGLGHKQVVVLLVVFNLLTIFSTLLLQKLGNFVLIILQIGICVIFNIALTYLKGKKRSKNYTLADVFLKDTINAI</sequence>
<feature type="transmembrane region" description="Helical" evidence="7">
    <location>
        <begin position="332"/>
        <end position="352"/>
    </location>
</feature>
<feature type="transmembrane region" description="Helical" evidence="7">
    <location>
        <begin position="194"/>
        <end position="212"/>
    </location>
</feature>
<feature type="transmembrane region" description="Helical" evidence="7">
    <location>
        <begin position="170"/>
        <end position="188"/>
    </location>
</feature>
<keyword evidence="6 7" id="KW-0472">Membrane</keyword>
<dbReference type="CDD" id="cd06853">
    <property type="entry name" value="GT_WecA_like"/>
    <property type="match status" value="1"/>
</dbReference>